<keyword evidence="6" id="KW-0862">Zinc</keyword>
<dbReference type="EC" id="3.4.13.-" evidence="9"/>
<dbReference type="NCBIfam" id="TIGR01887">
    <property type="entry name" value="dipeptidaselike"/>
    <property type="match status" value="1"/>
</dbReference>
<dbReference type="GO" id="GO:0008270">
    <property type="term" value="F:zinc ion binding"/>
    <property type="evidence" value="ECO:0007669"/>
    <property type="project" value="InterPro"/>
</dbReference>
<dbReference type="EMBL" id="UHAQ01000004">
    <property type="protein sequence ID" value="SUK95790.1"/>
    <property type="molecule type" value="Genomic_DNA"/>
</dbReference>
<dbReference type="Gene3D" id="3.40.630.10">
    <property type="entry name" value="Zn peptidases"/>
    <property type="match status" value="1"/>
</dbReference>
<dbReference type="PANTHER" id="PTHR43808:SF31">
    <property type="entry name" value="N-ACETYL-L-CITRULLINE DEACETYLASE"/>
    <property type="match status" value="1"/>
</dbReference>
<dbReference type="GO" id="GO:0008777">
    <property type="term" value="F:acetylornithine deacetylase activity"/>
    <property type="evidence" value="ECO:0007669"/>
    <property type="project" value="TreeGrafter"/>
</dbReference>
<dbReference type="SUPFAM" id="SSF53187">
    <property type="entry name" value="Zn-dependent exopeptidases"/>
    <property type="match status" value="1"/>
</dbReference>
<dbReference type="AlphaFoldDB" id="A0A380E5B2"/>
<dbReference type="Proteomes" id="UP000254502">
    <property type="component" value="Unassembled WGS sequence"/>
</dbReference>
<dbReference type="InterPro" id="IPR036264">
    <property type="entry name" value="Bact_exopeptidase_dim_dom"/>
</dbReference>
<proteinExistence type="inferred from homology"/>
<evidence type="ECO:0000256" key="3">
    <source>
        <dbReference type="ARBA" id="ARBA00022670"/>
    </source>
</evidence>
<dbReference type="GO" id="GO:0008237">
    <property type="term" value="F:metallopeptidase activity"/>
    <property type="evidence" value="ECO:0007669"/>
    <property type="project" value="UniProtKB-KW"/>
</dbReference>
<dbReference type="SUPFAM" id="SSF55031">
    <property type="entry name" value="Bacterial exopeptidase dimerisation domain"/>
    <property type="match status" value="1"/>
</dbReference>
<dbReference type="GO" id="GO:0006508">
    <property type="term" value="P:proteolysis"/>
    <property type="evidence" value="ECO:0007669"/>
    <property type="project" value="UniProtKB-KW"/>
</dbReference>
<keyword evidence="8" id="KW-0482">Metalloprotease</keyword>
<keyword evidence="5 9" id="KW-0378">Hydrolase</keyword>
<keyword evidence="3" id="KW-0645">Protease</keyword>
<accession>A0A380E5B2</accession>
<dbReference type="Gene3D" id="3.30.70.360">
    <property type="match status" value="2"/>
</dbReference>
<keyword evidence="4" id="KW-0479">Metal-binding</keyword>
<evidence type="ECO:0000256" key="2">
    <source>
        <dbReference type="ARBA" id="ARBA00006247"/>
    </source>
</evidence>
<sequence>MQNFRVFMVKKGITTFDLVQNKLTEDQDEPDYELITFKSGERYNMVPDHAEARVLVKENMTDVIQDFEYFLEQNHLQGDSTVDSGILVLTVEGKAVHGMDPSIGVNAGLYLLKFLASLNLDNNAQAFVAFSNRYLFNSDFGEKMGMKFHTDVMGDVTTNIGVITYDNENAGLFGINLRYPEGFEFEKAMDRFANEIQQYGFEVKLGKVQPPHYVDKNDPFVQKLVTAYRNQTNDMTEPYTIGGGTYARNLDKGVAFGAMFSDSEDLMHQKNEYITKKQLFNATSIYLEAIYSLCVEE</sequence>
<evidence type="ECO:0000256" key="5">
    <source>
        <dbReference type="ARBA" id="ARBA00022801"/>
    </source>
</evidence>
<organism evidence="9 10">
    <name type="scientific">Staphylococcus aureus</name>
    <dbReference type="NCBI Taxonomy" id="1280"/>
    <lineage>
        <taxon>Bacteria</taxon>
        <taxon>Bacillati</taxon>
        <taxon>Bacillota</taxon>
        <taxon>Bacilli</taxon>
        <taxon>Bacillales</taxon>
        <taxon>Staphylococcaceae</taxon>
        <taxon>Staphylococcus</taxon>
    </lineage>
</organism>
<keyword evidence="7 9" id="KW-0224">Dipeptidase</keyword>
<dbReference type="GO" id="GO:0016805">
    <property type="term" value="F:dipeptidase activity"/>
    <property type="evidence" value="ECO:0007669"/>
    <property type="project" value="UniProtKB-KW"/>
</dbReference>
<dbReference type="GO" id="GO:0006526">
    <property type="term" value="P:L-arginine biosynthetic process"/>
    <property type="evidence" value="ECO:0007669"/>
    <property type="project" value="TreeGrafter"/>
</dbReference>
<gene>
    <name evidence="9" type="ORF">NCTC5664_03802</name>
</gene>
<evidence type="ECO:0000256" key="1">
    <source>
        <dbReference type="ARBA" id="ARBA00001947"/>
    </source>
</evidence>
<comment type="cofactor">
    <cofactor evidence="1">
        <name>Zn(2+)</name>
        <dbReference type="ChEBI" id="CHEBI:29105"/>
    </cofactor>
</comment>
<dbReference type="PANTHER" id="PTHR43808">
    <property type="entry name" value="ACETYLORNITHINE DEACETYLASE"/>
    <property type="match status" value="1"/>
</dbReference>
<evidence type="ECO:0000313" key="9">
    <source>
        <dbReference type="EMBL" id="SUK95790.1"/>
    </source>
</evidence>
<reference evidence="9 10" key="1">
    <citation type="submission" date="2018-06" db="EMBL/GenBank/DDBJ databases">
        <authorList>
            <consortium name="Pathogen Informatics"/>
            <person name="Doyle S."/>
        </authorList>
    </citation>
    <scope>NUCLEOTIDE SEQUENCE [LARGE SCALE GENOMIC DNA]</scope>
    <source>
        <strain evidence="9 10">NCTC5664</strain>
    </source>
</reference>
<name>A0A380E5B2_STAAU</name>
<evidence type="ECO:0000256" key="4">
    <source>
        <dbReference type="ARBA" id="ARBA00022723"/>
    </source>
</evidence>
<dbReference type="Pfam" id="PF01546">
    <property type="entry name" value="Peptidase_M20"/>
    <property type="match status" value="1"/>
</dbReference>
<evidence type="ECO:0000313" key="10">
    <source>
        <dbReference type="Proteomes" id="UP000254502"/>
    </source>
</evidence>
<protein>
    <submittedName>
        <fullName evidence="9">Xaa-His dipeptidase</fullName>
        <ecNumber evidence="9">3.4.13.-</ecNumber>
    </submittedName>
</protein>
<dbReference type="InterPro" id="IPR010964">
    <property type="entry name" value="M20A_pepV-rel"/>
</dbReference>
<evidence type="ECO:0000256" key="8">
    <source>
        <dbReference type="ARBA" id="ARBA00023049"/>
    </source>
</evidence>
<dbReference type="InterPro" id="IPR002933">
    <property type="entry name" value="Peptidase_M20"/>
</dbReference>
<evidence type="ECO:0000256" key="6">
    <source>
        <dbReference type="ARBA" id="ARBA00022833"/>
    </source>
</evidence>
<dbReference type="InterPro" id="IPR050072">
    <property type="entry name" value="Peptidase_M20A"/>
</dbReference>
<comment type="similarity">
    <text evidence="2">Belongs to the peptidase M20A family.</text>
</comment>
<evidence type="ECO:0000256" key="7">
    <source>
        <dbReference type="ARBA" id="ARBA00022997"/>
    </source>
</evidence>